<evidence type="ECO:0000256" key="1">
    <source>
        <dbReference type="ARBA" id="ARBA00004123"/>
    </source>
</evidence>
<dbReference type="SUPFAM" id="SSF46689">
    <property type="entry name" value="Homeodomain-like"/>
    <property type="match status" value="1"/>
</dbReference>
<dbReference type="PANTHER" id="PTHR19303">
    <property type="entry name" value="TRANSPOSON"/>
    <property type="match status" value="1"/>
</dbReference>
<evidence type="ECO:0000313" key="5">
    <source>
        <dbReference type="Proteomes" id="UP001152888"/>
    </source>
</evidence>
<gene>
    <name evidence="4" type="ORF">ACAOBT_LOCUS22907</name>
</gene>
<comment type="caution">
    <text evidence="4">The sequence shown here is derived from an EMBL/GenBank/DDBJ whole genome shotgun (WGS) entry which is preliminary data.</text>
</comment>
<protein>
    <recommendedName>
        <fullName evidence="3">HTH CENPB-type domain-containing protein</fullName>
    </recommendedName>
</protein>
<comment type="subcellular location">
    <subcellularLocation>
        <location evidence="1">Nucleus</location>
    </subcellularLocation>
</comment>
<evidence type="ECO:0000259" key="3">
    <source>
        <dbReference type="PROSITE" id="PS51253"/>
    </source>
</evidence>
<dbReference type="PROSITE" id="PS51253">
    <property type="entry name" value="HTH_CENPB"/>
    <property type="match status" value="1"/>
</dbReference>
<evidence type="ECO:0000313" key="4">
    <source>
        <dbReference type="EMBL" id="CAH1995898.1"/>
    </source>
</evidence>
<dbReference type="GO" id="GO:0003677">
    <property type="term" value="F:DNA binding"/>
    <property type="evidence" value="ECO:0007669"/>
    <property type="project" value="UniProtKB-KW"/>
</dbReference>
<dbReference type="Pfam" id="PF03221">
    <property type="entry name" value="HTH_Tnp_Tc5"/>
    <property type="match status" value="1"/>
</dbReference>
<feature type="domain" description="HTH CENPB-type" evidence="3">
    <location>
        <begin position="1"/>
        <end position="53"/>
    </location>
</feature>
<dbReference type="EMBL" id="CAKOFQ010007243">
    <property type="protein sequence ID" value="CAH1995898.1"/>
    <property type="molecule type" value="Genomic_DNA"/>
</dbReference>
<sequence>MVYRTRHKGIPLTGPLIRCKPKEIADSLGYPTISDSSSWLNKFRIRHNMGFKAREGASVKAEDESSFLEKNPSLIKGYSLRDIYNADKTGLYFRPLPNKMLALKNATLTINNSTCGAVLKSVFNDQSFIQ</sequence>
<dbReference type="GO" id="GO:0005634">
    <property type="term" value="C:nucleus"/>
    <property type="evidence" value="ECO:0007669"/>
    <property type="project" value="UniProtKB-SubCell"/>
</dbReference>
<organism evidence="4 5">
    <name type="scientific">Acanthoscelides obtectus</name>
    <name type="common">Bean weevil</name>
    <name type="synonym">Bruchus obtectus</name>
    <dbReference type="NCBI Taxonomy" id="200917"/>
    <lineage>
        <taxon>Eukaryota</taxon>
        <taxon>Metazoa</taxon>
        <taxon>Ecdysozoa</taxon>
        <taxon>Arthropoda</taxon>
        <taxon>Hexapoda</taxon>
        <taxon>Insecta</taxon>
        <taxon>Pterygota</taxon>
        <taxon>Neoptera</taxon>
        <taxon>Endopterygota</taxon>
        <taxon>Coleoptera</taxon>
        <taxon>Polyphaga</taxon>
        <taxon>Cucujiformia</taxon>
        <taxon>Chrysomeloidea</taxon>
        <taxon>Chrysomelidae</taxon>
        <taxon>Bruchinae</taxon>
        <taxon>Bruchini</taxon>
        <taxon>Acanthoscelides</taxon>
    </lineage>
</organism>
<accession>A0A9P0LJL0</accession>
<evidence type="ECO:0000256" key="2">
    <source>
        <dbReference type="ARBA" id="ARBA00023125"/>
    </source>
</evidence>
<keyword evidence="2" id="KW-0238">DNA-binding</keyword>
<dbReference type="Gene3D" id="1.10.10.60">
    <property type="entry name" value="Homeodomain-like"/>
    <property type="match status" value="1"/>
</dbReference>
<proteinExistence type="predicted"/>
<name>A0A9P0LJL0_ACAOB</name>
<dbReference type="InterPro" id="IPR050863">
    <property type="entry name" value="CenT-Element_Derived"/>
</dbReference>
<dbReference type="PANTHER" id="PTHR19303:SF73">
    <property type="entry name" value="PROTEIN PDC2"/>
    <property type="match status" value="1"/>
</dbReference>
<reference evidence="4" key="1">
    <citation type="submission" date="2022-03" db="EMBL/GenBank/DDBJ databases">
        <authorList>
            <person name="Sayadi A."/>
        </authorList>
    </citation>
    <scope>NUCLEOTIDE SEQUENCE</scope>
</reference>
<dbReference type="OrthoDB" id="445564at2759"/>
<dbReference type="Proteomes" id="UP001152888">
    <property type="component" value="Unassembled WGS sequence"/>
</dbReference>
<dbReference type="AlphaFoldDB" id="A0A9P0LJL0"/>
<dbReference type="InterPro" id="IPR006600">
    <property type="entry name" value="HTH_CenpB_DNA-bd_dom"/>
</dbReference>
<keyword evidence="5" id="KW-1185">Reference proteome</keyword>
<dbReference type="InterPro" id="IPR009057">
    <property type="entry name" value="Homeodomain-like_sf"/>
</dbReference>